<dbReference type="AlphaFoldDB" id="A0A1V4BZ63"/>
<reference evidence="1 2" key="1">
    <citation type="submission" date="2017-02" db="EMBL/GenBank/DDBJ databases">
        <title>Genome sequence of Microcystis aeruginosa KW.</title>
        <authorList>
            <person name="Oh H.-M."/>
            <person name="Ahn C.-Y."/>
            <person name="Jeong H."/>
            <person name="Srivastava A."/>
            <person name="Lee H.-G."/>
            <person name="Kang S.-R."/>
        </authorList>
    </citation>
    <scope>NUCLEOTIDE SEQUENCE [LARGE SCALE GENOMIC DNA]</scope>
    <source>
        <strain evidence="1 2">KW</strain>
    </source>
</reference>
<evidence type="ECO:0000313" key="2">
    <source>
        <dbReference type="Proteomes" id="UP000189835"/>
    </source>
</evidence>
<evidence type="ECO:0000313" key="1">
    <source>
        <dbReference type="EMBL" id="OPF20129.1"/>
    </source>
</evidence>
<organism evidence="1 2">
    <name type="scientific">Microcystis aeruginosa KW</name>
    <dbReference type="NCBI Taxonomy" id="1960155"/>
    <lineage>
        <taxon>Bacteria</taxon>
        <taxon>Bacillati</taxon>
        <taxon>Cyanobacteriota</taxon>
        <taxon>Cyanophyceae</taxon>
        <taxon>Oscillatoriophycideae</taxon>
        <taxon>Chroococcales</taxon>
        <taxon>Microcystaceae</taxon>
        <taxon>Microcystis</taxon>
    </lineage>
</organism>
<accession>A0A1V4BZ63</accession>
<dbReference type="EMBL" id="MVGR01000001">
    <property type="protein sequence ID" value="OPF20129.1"/>
    <property type="molecule type" value="Genomic_DNA"/>
</dbReference>
<sequence>MPYLPSSSLVPLSGEKPKAQNVRAIIIIEEEPSLSTQVKRTTPAHLIGKGKTLGDIVSPIVDQENWECLIR</sequence>
<protein>
    <submittedName>
        <fullName evidence="1">Uncharacterized protein</fullName>
    </submittedName>
</protein>
<name>A0A1V4BZ63_MICAE</name>
<gene>
    <name evidence="1" type="ORF">B1L04_01305</name>
</gene>
<comment type="caution">
    <text evidence="1">The sequence shown here is derived from an EMBL/GenBank/DDBJ whole genome shotgun (WGS) entry which is preliminary data.</text>
</comment>
<proteinExistence type="predicted"/>
<dbReference type="Proteomes" id="UP000189835">
    <property type="component" value="Unassembled WGS sequence"/>
</dbReference>